<dbReference type="Proteomes" id="UP000646548">
    <property type="component" value="Unassembled WGS sequence"/>
</dbReference>
<feature type="compositionally biased region" description="Basic residues" evidence="1">
    <location>
        <begin position="1"/>
        <end position="18"/>
    </location>
</feature>
<reference evidence="2" key="1">
    <citation type="journal article" name="BMC Genomics">
        <title>Long-read sequencing and de novo genome assembly of marine medaka (Oryzias melastigma).</title>
        <authorList>
            <person name="Liang P."/>
            <person name="Saqib H.S.A."/>
            <person name="Ni X."/>
            <person name="Shen Y."/>
        </authorList>
    </citation>
    <scope>NUCLEOTIDE SEQUENCE</scope>
    <source>
        <strain evidence="2">Bigg-433</strain>
    </source>
</reference>
<feature type="region of interest" description="Disordered" evidence="1">
    <location>
        <begin position="1"/>
        <end position="30"/>
    </location>
</feature>
<accession>A0A834CNS2</accession>
<organism evidence="2 3">
    <name type="scientific">Oryzias melastigma</name>
    <name type="common">Marine medaka</name>
    <dbReference type="NCBI Taxonomy" id="30732"/>
    <lineage>
        <taxon>Eukaryota</taxon>
        <taxon>Metazoa</taxon>
        <taxon>Chordata</taxon>
        <taxon>Craniata</taxon>
        <taxon>Vertebrata</taxon>
        <taxon>Euteleostomi</taxon>
        <taxon>Actinopterygii</taxon>
        <taxon>Neopterygii</taxon>
        <taxon>Teleostei</taxon>
        <taxon>Neoteleostei</taxon>
        <taxon>Acanthomorphata</taxon>
        <taxon>Ovalentaria</taxon>
        <taxon>Atherinomorphae</taxon>
        <taxon>Beloniformes</taxon>
        <taxon>Adrianichthyidae</taxon>
        <taxon>Oryziinae</taxon>
        <taxon>Oryzias</taxon>
    </lineage>
</organism>
<comment type="caution">
    <text evidence="2">The sequence shown here is derived from an EMBL/GenBank/DDBJ whole genome shotgun (WGS) entry which is preliminary data.</text>
</comment>
<proteinExistence type="predicted"/>
<name>A0A834CNS2_ORYME</name>
<gene>
    <name evidence="2" type="ORF">FQA47_005098</name>
</gene>
<evidence type="ECO:0000313" key="2">
    <source>
        <dbReference type="EMBL" id="KAF6731034.1"/>
    </source>
</evidence>
<dbReference type="EMBL" id="WKFB01000219">
    <property type="protein sequence ID" value="KAF6731034.1"/>
    <property type="molecule type" value="Genomic_DNA"/>
</dbReference>
<evidence type="ECO:0000256" key="1">
    <source>
        <dbReference type="SAM" id="MobiDB-lite"/>
    </source>
</evidence>
<protein>
    <submittedName>
        <fullName evidence="2">Uncharacterized protein</fullName>
    </submittedName>
</protein>
<evidence type="ECO:0000313" key="3">
    <source>
        <dbReference type="Proteomes" id="UP000646548"/>
    </source>
</evidence>
<sequence>MTRRRRAHAQFRSARRRSERSSGTVEPIPAPAASSCRFIYTRNANFNPQGASVTAADPFCWDHT</sequence>
<dbReference type="AlphaFoldDB" id="A0A834CNS2"/>